<dbReference type="PIRSF" id="PIRSF031900">
    <property type="entry name" value="UCP031900"/>
    <property type="match status" value="1"/>
</dbReference>
<evidence type="ECO:0000313" key="3">
    <source>
        <dbReference type="Proteomes" id="UP000199650"/>
    </source>
</evidence>
<dbReference type="OrthoDB" id="9798693at2"/>
<protein>
    <recommendedName>
        <fullName evidence="1">Phytase-like domain-containing protein</fullName>
    </recommendedName>
</protein>
<dbReference type="RefSeq" id="WP_091427345.1">
    <property type="nucleotide sequence ID" value="NZ_FOJB01000001.1"/>
</dbReference>
<dbReference type="InterPro" id="IPR027372">
    <property type="entry name" value="Phytase-like_dom"/>
</dbReference>
<sequence length="315" mass="34662">MSLRLVVALGALAALVGFYTVDLGAQTVSEAKLLSTTRWYGGDDAVFGGFSALEVSEDGKTFVALTDRGHITQGQFVRKDGKIKKVAHGPLKKLTSPRGDPLSGIWTDSEGLAIAPDGTIYVSFEIRHRIVRYKPGQTKGVDLPNNPAAKRMSANAALEALAVQPDGTILVIPEGNGAQKTPHPVYRLRPGATEWEKPYAIPRYRPYVPVGADVGPDGRLYLLERHLSSIFGFTSRVRRFDMTDERLTNETILLQTEVGEFDNLEGLAVWQDHDGLIRLTMVSDDNFKFFQVTEIVEYVVPQGVGVKTEHLIKNQ</sequence>
<accession>A0A1I0MKU0</accession>
<dbReference type="STRING" id="1173584.SAMN05444851_0102"/>
<feature type="domain" description="Phytase-like" evidence="1">
    <location>
        <begin position="47"/>
        <end position="287"/>
    </location>
</feature>
<evidence type="ECO:0000313" key="2">
    <source>
        <dbReference type="EMBL" id="SEV88675.1"/>
    </source>
</evidence>
<gene>
    <name evidence="2" type="ORF">SAMN05444851_0102</name>
</gene>
<dbReference type="InterPro" id="IPR011042">
    <property type="entry name" value="6-blade_b-propeller_TolB-like"/>
</dbReference>
<reference evidence="2 3" key="1">
    <citation type="submission" date="2016-10" db="EMBL/GenBank/DDBJ databases">
        <authorList>
            <person name="de Groot N.N."/>
        </authorList>
    </citation>
    <scope>NUCLEOTIDE SEQUENCE [LARGE SCALE GENOMIC DNA]</scope>
    <source>
        <strain evidence="2 3">DSM 29439</strain>
    </source>
</reference>
<dbReference type="AlphaFoldDB" id="A0A1I0MKU0"/>
<dbReference type="Proteomes" id="UP000199650">
    <property type="component" value="Unassembled WGS sequence"/>
</dbReference>
<dbReference type="Pfam" id="PF13449">
    <property type="entry name" value="Phytase-like"/>
    <property type="match status" value="1"/>
</dbReference>
<proteinExistence type="predicted"/>
<name>A0A1I0MKU0_9RHOB</name>
<evidence type="ECO:0000259" key="1">
    <source>
        <dbReference type="Pfam" id="PF13449"/>
    </source>
</evidence>
<dbReference type="InterPro" id="IPR014567">
    <property type="entry name" value="UCP031900"/>
</dbReference>
<dbReference type="SUPFAM" id="SSF101898">
    <property type="entry name" value="NHL repeat"/>
    <property type="match status" value="1"/>
</dbReference>
<dbReference type="EMBL" id="FOJB01000001">
    <property type="protein sequence ID" value="SEV88675.1"/>
    <property type="molecule type" value="Genomic_DNA"/>
</dbReference>
<organism evidence="2 3">
    <name type="scientific">Aliiroseovarius sediminilitoris</name>
    <dbReference type="NCBI Taxonomy" id="1173584"/>
    <lineage>
        <taxon>Bacteria</taxon>
        <taxon>Pseudomonadati</taxon>
        <taxon>Pseudomonadota</taxon>
        <taxon>Alphaproteobacteria</taxon>
        <taxon>Rhodobacterales</taxon>
        <taxon>Paracoccaceae</taxon>
        <taxon>Aliiroseovarius</taxon>
    </lineage>
</organism>
<keyword evidence="3" id="KW-1185">Reference proteome</keyword>
<dbReference type="Gene3D" id="2.120.10.30">
    <property type="entry name" value="TolB, C-terminal domain"/>
    <property type="match status" value="1"/>
</dbReference>